<dbReference type="InterPro" id="IPR057326">
    <property type="entry name" value="KR_dom"/>
</dbReference>
<dbReference type="Proteomes" id="UP001501480">
    <property type="component" value="Unassembled WGS sequence"/>
</dbReference>
<dbReference type="RefSeq" id="WP_344327422.1">
    <property type="nucleotide sequence ID" value="NZ_BAAAPY010000006.1"/>
</dbReference>
<evidence type="ECO:0000313" key="3">
    <source>
        <dbReference type="Proteomes" id="UP001501480"/>
    </source>
</evidence>
<reference evidence="2 3" key="1">
    <citation type="journal article" date="2019" name="Int. J. Syst. Evol. Microbiol.">
        <title>The Global Catalogue of Microorganisms (GCM) 10K type strain sequencing project: providing services to taxonomists for standard genome sequencing and annotation.</title>
        <authorList>
            <consortium name="The Broad Institute Genomics Platform"/>
            <consortium name="The Broad Institute Genome Sequencing Center for Infectious Disease"/>
            <person name="Wu L."/>
            <person name="Ma J."/>
        </authorList>
    </citation>
    <scope>NUCLEOTIDE SEQUENCE [LARGE SCALE GENOMIC DNA]</scope>
    <source>
        <strain evidence="2 3">JCM 15749</strain>
    </source>
</reference>
<evidence type="ECO:0000313" key="2">
    <source>
        <dbReference type="EMBL" id="GAA2079310.1"/>
    </source>
</evidence>
<dbReference type="PRINTS" id="PR00081">
    <property type="entry name" value="GDHRDH"/>
</dbReference>
<dbReference type="SUPFAM" id="SSF51735">
    <property type="entry name" value="NAD(P)-binding Rossmann-fold domains"/>
    <property type="match status" value="1"/>
</dbReference>
<dbReference type="PANTHER" id="PTHR44656:SF7">
    <property type="entry name" value="DEHYDROGENASE_REDUCTASE SDR FAMILY MEMBER 12"/>
    <property type="match status" value="1"/>
</dbReference>
<dbReference type="Gene3D" id="3.40.50.720">
    <property type="entry name" value="NAD(P)-binding Rossmann-like Domain"/>
    <property type="match status" value="1"/>
</dbReference>
<dbReference type="InterPro" id="IPR052992">
    <property type="entry name" value="SDR_member_12"/>
</dbReference>
<protein>
    <submittedName>
        <fullName evidence="2">SDR family oxidoreductase</fullName>
    </submittedName>
</protein>
<dbReference type="EMBL" id="BAAAPY010000006">
    <property type="protein sequence ID" value="GAA2079310.1"/>
    <property type="molecule type" value="Genomic_DNA"/>
</dbReference>
<sequence>MSTSVTSALDTLLDKSVVLGYTSIGPRVRRRWWPADPDAGALVGRRVVVTGASGGLGEATAVGLARLGASVHLVGRTAERLAAAADRIRHAVPGTRVVEDVCDVSDLDAVRAYAERLRQDHASLDALVHCAGVMPAQRQESVQGHESTLATHVLGPLLLTRLLRPLLASSDDPRVVVVSSGGMYTAPLDATIAGDLEYRDGDYDGVRAYARTKRLQVVLAEELADELREDSIAVNSMHPGWADTPGVTDALPRFASLLGPFLRTPEDGADTIVWLVAAPGGRRRSGLFWCDRRPRPTSFLPGRGEDVQARRRVWAGVEALVADG</sequence>
<gene>
    <name evidence="2" type="ORF">GCM10009821_19260</name>
</gene>
<comment type="caution">
    <text evidence="2">The sequence shown here is derived from an EMBL/GenBank/DDBJ whole genome shotgun (WGS) entry which is preliminary data.</text>
</comment>
<dbReference type="SMART" id="SM00822">
    <property type="entry name" value="PKS_KR"/>
    <property type="match status" value="1"/>
</dbReference>
<name>A0ABN2W0G6_9ACTN</name>
<proteinExistence type="predicted"/>
<keyword evidence="3" id="KW-1185">Reference proteome</keyword>
<dbReference type="PANTHER" id="PTHR44656">
    <property type="entry name" value="DEHYDROGENASE/REDUCTASE SDR FAMILY MEMBER 12"/>
    <property type="match status" value="1"/>
</dbReference>
<dbReference type="InterPro" id="IPR002347">
    <property type="entry name" value="SDR_fam"/>
</dbReference>
<organism evidence="2 3">
    <name type="scientific">Aeromicrobium halocynthiae</name>
    <dbReference type="NCBI Taxonomy" id="560557"/>
    <lineage>
        <taxon>Bacteria</taxon>
        <taxon>Bacillati</taxon>
        <taxon>Actinomycetota</taxon>
        <taxon>Actinomycetes</taxon>
        <taxon>Propionibacteriales</taxon>
        <taxon>Nocardioidaceae</taxon>
        <taxon>Aeromicrobium</taxon>
    </lineage>
</organism>
<feature type="domain" description="Ketoreductase" evidence="1">
    <location>
        <begin position="45"/>
        <end position="209"/>
    </location>
</feature>
<accession>A0ABN2W0G6</accession>
<dbReference type="InterPro" id="IPR036291">
    <property type="entry name" value="NAD(P)-bd_dom_sf"/>
</dbReference>
<evidence type="ECO:0000259" key="1">
    <source>
        <dbReference type="SMART" id="SM00822"/>
    </source>
</evidence>
<dbReference type="Pfam" id="PF00106">
    <property type="entry name" value="adh_short"/>
    <property type="match status" value="1"/>
</dbReference>